<gene>
    <name evidence="1" type="ORF">A2735_00170</name>
</gene>
<dbReference type="Gene3D" id="3.10.310.30">
    <property type="match status" value="1"/>
</dbReference>
<dbReference type="STRING" id="1802660.A2735_00170"/>
<protein>
    <submittedName>
        <fullName evidence="1">Uncharacterized protein</fullName>
    </submittedName>
</protein>
<reference evidence="1 2" key="1">
    <citation type="journal article" date="2016" name="Nat. Commun.">
        <title>Thousands of microbial genomes shed light on interconnected biogeochemical processes in an aquifer system.</title>
        <authorList>
            <person name="Anantharaman K."/>
            <person name="Brown C.T."/>
            <person name="Hug L.A."/>
            <person name="Sharon I."/>
            <person name="Castelle C.J."/>
            <person name="Probst A.J."/>
            <person name="Thomas B.C."/>
            <person name="Singh A."/>
            <person name="Wilkins M.J."/>
            <person name="Karaoz U."/>
            <person name="Brodie E.L."/>
            <person name="Williams K.H."/>
            <person name="Hubbard S.S."/>
            <person name="Banfield J.F."/>
        </authorList>
    </citation>
    <scope>NUCLEOTIDE SEQUENCE [LARGE SCALE GENOMIC DNA]</scope>
</reference>
<dbReference type="PANTHER" id="PTHR46922">
    <property type="entry name" value="DHHA1 DOMAIN PROTEIN"/>
    <property type="match status" value="1"/>
</dbReference>
<dbReference type="PANTHER" id="PTHR46922:SF4">
    <property type="entry name" value="DHHA1 DOMAIN PROTEIN"/>
    <property type="match status" value="1"/>
</dbReference>
<accession>A0A1F8EBD6</accession>
<proteinExistence type="predicted"/>
<dbReference type="Proteomes" id="UP000178520">
    <property type="component" value="Unassembled WGS sequence"/>
</dbReference>
<sequence>MAEPITKNKDIVVMYHGNCPDGFTAAWAAWKKFGDDVEYIPLHRYLEIPQIKNRIIYMLDYCPNNKADLDRLQAENKKLIVIDHHISEAESIKSVPEHVFDVNHSGAVLSWKYFCPDQPIPTLALYIEDRDLWNWKLSNTKEILNITDLHDLKATDFSVWDSIAVDLDNDLKKQEYIKKGSAIQQFREIVVQNIVDNQTQLVLFEGHEVYAANAPRYFVSEVGNALATKKPPFAVVWSSTAEKIVISMRASGDAFDVTTIAKKYGGGGHKAAGSYSIPIGTPLPWKVIKEDEK</sequence>
<evidence type="ECO:0000313" key="1">
    <source>
        <dbReference type="EMBL" id="OGM98113.1"/>
    </source>
</evidence>
<dbReference type="EMBL" id="MGJA01000003">
    <property type="protein sequence ID" value="OGM98113.1"/>
    <property type="molecule type" value="Genomic_DNA"/>
</dbReference>
<dbReference type="InterPro" id="IPR038763">
    <property type="entry name" value="DHH_sf"/>
</dbReference>
<evidence type="ECO:0000313" key="2">
    <source>
        <dbReference type="Proteomes" id="UP000178520"/>
    </source>
</evidence>
<dbReference type="SUPFAM" id="SSF64182">
    <property type="entry name" value="DHH phosphoesterases"/>
    <property type="match status" value="1"/>
</dbReference>
<organism evidence="1 2">
    <name type="scientific">Candidatus Yanofskybacteria bacterium RIFCSPHIGHO2_01_FULL_41_21</name>
    <dbReference type="NCBI Taxonomy" id="1802660"/>
    <lineage>
        <taxon>Bacteria</taxon>
        <taxon>Candidatus Yanofskyibacteriota</taxon>
    </lineage>
</organism>
<name>A0A1F8EBD6_9BACT</name>
<comment type="caution">
    <text evidence="1">The sequence shown here is derived from an EMBL/GenBank/DDBJ whole genome shotgun (WGS) entry which is preliminary data.</text>
</comment>
<dbReference type="AlphaFoldDB" id="A0A1F8EBD6"/>